<evidence type="ECO:0000256" key="9">
    <source>
        <dbReference type="ARBA" id="ARBA00022842"/>
    </source>
</evidence>
<dbReference type="InterPro" id="IPR012308">
    <property type="entry name" value="DNA_ligase_ATP-dep_N"/>
</dbReference>
<evidence type="ECO:0000256" key="14">
    <source>
        <dbReference type="SAM" id="MobiDB-lite"/>
    </source>
</evidence>
<keyword evidence="12" id="KW-0131">Cell cycle</keyword>
<evidence type="ECO:0000256" key="4">
    <source>
        <dbReference type="ARBA" id="ARBA00022705"/>
    </source>
</evidence>
<keyword evidence="3" id="KW-0132">Cell division</keyword>
<dbReference type="Pfam" id="PF04679">
    <property type="entry name" value="DNA_ligase_A_C"/>
    <property type="match status" value="1"/>
</dbReference>
<dbReference type="PANTHER" id="PTHR45674:SF13">
    <property type="entry name" value="DNA LIGASE-RELATED"/>
    <property type="match status" value="1"/>
</dbReference>
<dbReference type="InterPro" id="IPR012340">
    <property type="entry name" value="NA-bd_OB-fold"/>
</dbReference>
<dbReference type="GO" id="GO:0006310">
    <property type="term" value="P:DNA recombination"/>
    <property type="evidence" value="ECO:0007669"/>
    <property type="project" value="UniProtKB-KW"/>
</dbReference>
<dbReference type="InterPro" id="IPR016059">
    <property type="entry name" value="DNA_ligase_ATP-dep_CS"/>
</dbReference>
<dbReference type="Gene3D" id="3.30.470.30">
    <property type="entry name" value="DNA ligase/mRNA capping enzyme"/>
    <property type="match status" value="1"/>
</dbReference>
<dbReference type="SUPFAM" id="SSF50249">
    <property type="entry name" value="Nucleic acid-binding proteins"/>
    <property type="match status" value="1"/>
</dbReference>
<feature type="region of interest" description="Disordered" evidence="14">
    <location>
        <begin position="406"/>
        <end position="429"/>
    </location>
</feature>
<dbReference type="OrthoDB" id="9767858at2"/>
<keyword evidence="7" id="KW-0227">DNA damage</keyword>
<dbReference type="InterPro" id="IPR026333">
    <property type="entry name" value="ATP_dep_DNA_lig_pp_1105_fam"/>
</dbReference>
<dbReference type="AlphaFoldDB" id="A0A8B6X0X3"/>
<dbReference type="EC" id="6.5.1.1" evidence="1"/>
<dbReference type="Gene3D" id="2.40.50.140">
    <property type="entry name" value="Nucleic acid-binding proteins"/>
    <property type="match status" value="1"/>
</dbReference>
<name>A0A8B6X0X3_9BURK</name>
<evidence type="ECO:0000256" key="11">
    <source>
        <dbReference type="ARBA" id="ARBA00023204"/>
    </source>
</evidence>
<dbReference type="PROSITE" id="PS50160">
    <property type="entry name" value="DNA_LIGASE_A3"/>
    <property type="match status" value="1"/>
</dbReference>
<evidence type="ECO:0000259" key="15">
    <source>
        <dbReference type="PROSITE" id="PS50160"/>
    </source>
</evidence>
<dbReference type="Pfam" id="PF01068">
    <property type="entry name" value="DNA_ligase_A_M"/>
    <property type="match status" value="1"/>
</dbReference>
<dbReference type="GO" id="GO:0005524">
    <property type="term" value="F:ATP binding"/>
    <property type="evidence" value="ECO:0007669"/>
    <property type="project" value="UniProtKB-KW"/>
</dbReference>
<evidence type="ECO:0000256" key="2">
    <source>
        <dbReference type="ARBA" id="ARBA00022598"/>
    </source>
</evidence>
<dbReference type="SUPFAM" id="SSF56091">
    <property type="entry name" value="DNA ligase/mRNA capping enzyme, catalytic domain"/>
    <property type="match status" value="1"/>
</dbReference>
<keyword evidence="4" id="KW-0235">DNA replication</keyword>
<keyword evidence="10" id="KW-0233">DNA recombination</keyword>
<dbReference type="InterPro" id="IPR050191">
    <property type="entry name" value="ATP-dep_DNA_ligase"/>
</dbReference>
<dbReference type="GO" id="GO:0006260">
    <property type="term" value="P:DNA replication"/>
    <property type="evidence" value="ECO:0007669"/>
    <property type="project" value="UniProtKB-KW"/>
</dbReference>
<comment type="catalytic activity">
    <reaction evidence="13">
        <text>ATP + (deoxyribonucleotide)n-3'-hydroxyl + 5'-phospho-(deoxyribonucleotide)m = (deoxyribonucleotide)n+m + AMP + diphosphate.</text>
        <dbReference type="EC" id="6.5.1.1"/>
    </reaction>
</comment>
<dbReference type="GO" id="GO:0051301">
    <property type="term" value="P:cell division"/>
    <property type="evidence" value="ECO:0007669"/>
    <property type="project" value="UniProtKB-KW"/>
</dbReference>
<protein>
    <recommendedName>
        <fullName evidence="1">DNA ligase (ATP)</fullName>
        <ecNumber evidence="1">6.5.1.1</ecNumber>
    </recommendedName>
</protein>
<dbReference type="InterPro" id="IPR012310">
    <property type="entry name" value="DNA_ligase_ATP-dep_cent"/>
</dbReference>
<evidence type="ECO:0000256" key="8">
    <source>
        <dbReference type="ARBA" id="ARBA00022840"/>
    </source>
</evidence>
<dbReference type="Proteomes" id="UP000675920">
    <property type="component" value="Unplaced"/>
</dbReference>
<evidence type="ECO:0000256" key="5">
    <source>
        <dbReference type="ARBA" id="ARBA00022723"/>
    </source>
</evidence>
<dbReference type="GO" id="GO:0003910">
    <property type="term" value="F:DNA ligase (ATP) activity"/>
    <property type="evidence" value="ECO:0007669"/>
    <property type="project" value="UniProtKB-EC"/>
</dbReference>
<keyword evidence="5" id="KW-0479">Metal-binding</keyword>
<dbReference type="CDD" id="cd07972">
    <property type="entry name" value="OBF_DNA_ligase_Arch_LigB"/>
    <property type="match status" value="1"/>
</dbReference>
<dbReference type="InterPro" id="IPR012309">
    <property type="entry name" value="DNA_ligase_ATP-dep_C"/>
</dbReference>
<evidence type="ECO:0000256" key="1">
    <source>
        <dbReference type="ARBA" id="ARBA00012727"/>
    </source>
</evidence>
<feature type="region of interest" description="Disordered" evidence="14">
    <location>
        <begin position="222"/>
        <end position="251"/>
    </location>
</feature>
<evidence type="ECO:0000313" key="16">
    <source>
        <dbReference type="Proteomes" id="UP000675920"/>
    </source>
</evidence>
<dbReference type="GO" id="GO:0006281">
    <property type="term" value="P:DNA repair"/>
    <property type="evidence" value="ECO:0007669"/>
    <property type="project" value="UniProtKB-KW"/>
</dbReference>
<proteinExistence type="predicted"/>
<evidence type="ECO:0000256" key="7">
    <source>
        <dbReference type="ARBA" id="ARBA00022763"/>
    </source>
</evidence>
<keyword evidence="16" id="KW-1185">Reference proteome</keyword>
<keyword evidence="6" id="KW-0547">Nucleotide-binding</keyword>
<dbReference type="Gene3D" id="1.10.3260.10">
    <property type="entry name" value="DNA ligase, ATP-dependent, N-terminal domain"/>
    <property type="match status" value="1"/>
</dbReference>
<keyword evidence="9" id="KW-0460">Magnesium</keyword>
<dbReference type="Pfam" id="PF04675">
    <property type="entry name" value="DNA_ligase_A_N"/>
    <property type="match status" value="1"/>
</dbReference>
<dbReference type="RefSeq" id="WP_028309973.1">
    <property type="nucleotide sequence ID" value="NZ_AXWS01000004.1"/>
</dbReference>
<keyword evidence="8" id="KW-0067">ATP-binding</keyword>
<reference evidence="17" key="1">
    <citation type="submission" date="2025-08" db="UniProtKB">
        <authorList>
            <consortium name="RefSeq"/>
        </authorList>
    </citation>
    <scope>IDENTIFICATION</scope>
</reference>
<dbReference type="PANTHER" id="PTHR45674">
    <property type="entry name" value="DNA LIGASE 1/3 FAMILY MEMBER"/>
    <property type="match status" value="1"/>
</dbReference>
<feature type="compositionally biased region" description="Low complexity" evidence="14">
    <location>
        <begin position="228"/>
        <end position="238"/>
    </location>
</feature>
<dbReference type="GO" id="GO:0003677">
    <property type="term" value="F:DNA binding"/>
    <property type="evidence" value="ECO:0007669"/>
    <property type="project" value="InterPro"/>
</dbReference>
<dbReference type="NCBIfam" id="TIGR04120">
    <property type="entry name" value="DNA_lig_bact"/>
    <property type="match status" value="1"/>
</dbReference>
<evidence type="ECO:0000256" key="3">
    <source>
        <dbReference type="ARBA" id="ARBA00022618"/>
    </source>
</evidence>
<evidence type="ECO:0000256" key="6">
    <source>
        <dbReference type="ARBA" id="ARBA00022741"/>
    </source>
</evidence>
<keyword evidence="2 17" id="KW-0436">Ligase</keyword>
<accession>A0A8B6X0X3</accession>
<dbReference type="PROSITE" id="PS00697">
    <property type="entry name" value="DNA_LIGASE_A1"/>
    <property type="match status" value="1"/>
</dbReference>
<dbReference type="CDD" id="cd07897">
    <property type="entry name" value="Adenylation_DNA_ligase_Bac1"/>
    <property type="match status" value="1"/>
</dbReference>
<dbReference type="GO" id="GO:0046872">
    <property type="term" value="F:metal ion binding"/>
    <property type="evidence" value="ECO:0007669"/>
    <property type="project" value="UniProtKB-KW"/>
</dbReference>
<evidence type="ECO:0000313" key="17">
    <source>
        <dbReference type="RefSeq" id="WP_028309973.1"/>
    </source>
</evidence>
<feature type="domain" description="ATP-dependent DNA ligase family profile" evidence="15">
    <location>
        <begin position="367"/>
        <end position="520"/>
    </location>
</feature>
<dbReference type="InterPro" id="IPR036599">
    <property type="entry name" value="DNA_ligase_N_sf"/>
</dbReference>
<sequence>MKAFARLYTALDASTATLDKIAALTAYFAAAPARDAAVAVYFLAGGRPRRAVPSRVLREAARAEAGLPEWLFDESYDAVGDLAETIAHILPPPERDDDLGLADWLDQRIAPLKGLAPDELAARLREYWRGLDWGGRFLLVKLIGGGFRVGVSRALVVRALAAHAGLDPKRVAERIVGYTDGARLPSAEDYLALIAPLAAGEGGGSVADAGDGGDGVAGASAGTGAGAGSAAPEAGTSAVGPSTGTPPARPRADGQPYPFFLAQPHTGDITALGDAADWLVEWKWDGIRAQAVRRAGRLWLWSRGEELVTDRFPELAPPLLALPDGTVLDGEIVVWRDGRPAPFAALQTRIGRKTLGRKLLAENPAAFIAYDLLEADGIDWRARPQRERRARLEAVVGAVLAADATTGAPASSDQADGLRPSMPSGQEGPLRLSPLVESRPAAGWPALAALREQSRERGVEGFMLKHRDSPYGIGRARIAGGGWWKWKIDPLTIDAVLIYAQAGHGRRASLHTDYTFALWADAPDGGRVLVPFAKAYSGLTDAEIREVDAIVRRITVEKFGPVRSVTPTLVMELGFEGVAPSARHKSGVAVRFPRILRWRRDKPVEEADSLAGLRRLAGLDDGG</sequence>
<evidence type="ECO:0000256" key="12">
    <source>
        <dbReference type="ARBA" id="ARBA00023306"/>
    </source>
</evidence>
<organism evidence="16 17">
    <name type="scientific">Derxia gummosa DSM 723</name>
    <dbReference type="NCBI Taxonomy" id="1121388"/>
    <lineage>
        <taxon>Bacteria</taxon>
        <taxon>Pseudomonadati</taxon>
        <taxon>Pseudomonadota</taxon>
        <taxon>Betaproteobacteria</taxon>
        <taxon>Burkholderiales</taxon>
        <taxon>Alcaligenaceae</taxon>
        <taxon>Derxia</taxon>
    </lineage>
</organism>
<evidence type="ECO:0000256" key="13">
    <source>
        <dbReference type="ARBA" id="ARBA00034003"/>
    </source>
</evidence>
<evidence type="ECO:0000256" key="10">
    <source>
        <dbReference type="ARBA" id="ARBA00023172"/>
    </source>
</evidence>
<keyword evidence="11" id="KW-0234">DNA repair</keyword>